<sequence>MRMDLGALDQALNSCAEKRVPILAVVGILGTTEYGTLDPIHEIVHLRSAWAQRGLGFAIHVDAAWGGYLASMFREESGGLRSHDAMQREFRYFPSLRVYRTIAALASVDSVTVDPHKLGYLPYGSGGGFVCRDHRMMDFVAEDVPYIFSNPEYRKNQSYRERFRELGRFILEGSKPGAAAAAVYVTHKTLPLDHAHFGRLPQLSVQATEHLYELMQAMAHRLAGLIHVLIPFEPDSNLICIAFNPVGNTSVRHMNAFAYRVYGHLRVDPTRPLQAQQFFSSSTLLYPHSLAPAERNHILNALGLTEWSAAEEGATDSIFVLRHTLMNPWLRDPVNKIDYIAQYCDHLESLLRMELANTPSSGLPG</sequence>
<dbReference type="InterPro" id="IPR049373">
    <property type="entry name" value="TyrDC_C"/>
</dbReference>
<feature type="domain" description="L-tyrosine decarboxylase C-terminal" evidence="4">
    <location>
        <begin position="209"/>
        <end position="348"/>
    </location>
</feature>
<comment type="caution">
    <text evidence="5">The sequence shown here is derived from an EMBL/GenBank/DDBJ whole genome shotgun (WGS) entry which is preliminary data.</text>
</comment>
<dbReference type="Pfam" id="PF21391">
    <property type="entry name" value="tyr_de_CO2_C"/>
    <property type="match status" value="1"/>
</dbReference>
<organism evidence="5">
    <name type="scientific">mine drainage metagenome</name>
    <dbReference type="NCBI Taxonomy" id="410659"/>
    <lineage>
        <taxon>unclassified sequences</taxon>
        <taxon>metagenomes</taxon>
        <taxon>ecological metagenomes</taxon>
    </lineage>
</organism>
<gene>
    <name evidence="5" type="ORF">B1B_11597</name>
</gene>
<evidence type="ECO:0000313" key="5">
    <source>
        <dbReference type="EMBL" id="EQD49513.1"/>
    </source>
</evidence>
<dbReference type="Gene3D" id="3.40.640.10">
    <property type="entry name" value="Type I PLP-dependent aspartate aminotransferase-like (Major domain)"/>
    <property type="match status" value="1"/>
</dbReference>
<accession>T0ZY72</accession>
<dbReference type="InterPro" id="IPR015424">
    <property type="entry name" value="PyrdxlP-dep_Trfase"/>
</dbReference>
<dbReference type="PANTHER" id="PTHR42735:SF4">
    <property type="entry name" value="PYRIDOXAL PHOSPHATE-DEPENDENT DECARBOXYLASE FAMILY PROTEIN"/>
    <property type="match status" value="1"/>
</dbReference>
<proteinExistence type="predicted"/>
<dbReference type="GO" id="GO:0016830">
    <property type="term" value="F:carbon-carbon lyase activity"/>
    <property type="evidence" value="ECO:0007669"/>
    <property type="project" value="InterPro"/>
</dbReference>
<dbReference type="EMBL" id="AUZY01007549">
    <property type="protein sequence ID" value="EQD49513.1"/>
    <property type="molecule type" value="Genomic_DNA"/>
</dbReference>
<dbReference type="GO" id="GO:0019752">
    <property type="term" value="P:carboxylic acid metabolic process"/>
    <property type="evidence" value="ECO:0007669"/>
    <property type="project" value="InterPro"/>
</dbReference>
<dbReference type="PANTHER" id="PTHR42735">
    <property type="match status" value="1"/>
</dbReference>
<dbReference type="Pfam" id="PF00282">
    <property type="entry name" value="Pyridoxal_deC"/>
    <property type="match status" value="1"/>
</dbReference>
<dbReference type="SUPFAM" id="SSF53383">
    <property type="entry name" value="PLP-dependent transferases"/>
    <property type="match status" value="1"/>
</dbReference>
<dbReference type="GO" id="GO:0030170">
    <property type="term" value="F:pyridoxal phosphate binding"/>
    <property type="evidence" value="ECO:0007669"/>
    <property type="project" value="InterPro"/>
</dbReference>
<keyword evidence="2" id="KW-0663">Pyridoxal phosphate</keyword>
<protein>
    <submittedName>
        <fullName evidence="5">Pyridoxal-dependent decarboxylase</fullName>
    </submittedName>
</protein>
<reference evidence="5" key="1">
    <citation type="submission" date="2013-08" db="EMBL/GenBank/DDBJ databases">
        <authorList>
            <person name="Mendez C."/>
            <person name="Richter M."/>
            <person name="Ferrer M."/>
            <person name="Sanchez J."/>
        </authorList>
    </citation>
    <scope>NUCLEOTIDE SEQUENCE</scope>
</reference>
<dbReference type="AlphaFoldDB" id="T0ZY72"/>
<evidence type="ECO:0000256" key="3">
    <source>
        <dbReference type="ARBA" id="ARBA00023239"/>
    </source>
</evidence>
<dbReference type="InterPro" id="IPR015421">
    <property type="entry name" value="PyrdxlP-dep_Trfase_major"/>
</dbReference>
<keyword evidence="3" id="KW-0456">Lyase</keyword>
<evidence type="ECO:0000259" key="4">
    <source>
        <dbReference type="Pfam" id="PF21391"/>
    </source>
</evidence>
<evidence type="ECO:0000256" key="2">
    <source>
        <dbReference type="ARBA" id="ARBA00022898"/>
    </source>
</evidence>
<comment type="cofactor">
    <cofactor evidence="1">
        <name>pyridoxal 5'-phosphate</name>
        <dbReference type="ChEBI" id="CHEBI:597326"/>
    </cofactor>
</comment>
<name>T0ZY72_9ZZZZ</name>
<dbReference type="InterPro" id="IPR002129">
    <property type="entry name" value="PyrdxlP-dep_de-COase"/>
</dbReference>
<dbReference type="InterPro" id="IPR050477">
    <property type="entry name" value="GrpII_AminoAcid_Decarb"/>
</dbReference>
<reference evidence="5" key="2">
    <citation type="journal article" date="2014" name="ISME J.">
        <title>Microbial stratification in low pH oxic and suboxic macroscopic growths along an acid mine drainage.</title>
        <authorList>
            <person name="Mendez-Garcia C."/>
            <person name="Mesa V."/>
            <person name="Sprenger R.R."/>
            <person name="Richter M."/>
            <person name="Diez M.S."/>
            <person name="Solano J."/>
            <person name="Bargiela R."/>
            <person name="Golyshina O.V."/>
            <person name="Manteca A."/>
            <person name="Ramos J.L."/>
            <person name="Gallego J.R."/>
            <person name="Llorente I."/>
            <person name="Martins Dos Santos V.A."/>
            <person name="Jensen O.N."/>
            <person name="Pelaez A.I."/>
            <person name="Sanchez J."/>
            <person name="Ferrer M."/>
        </authorList>
    </citation>
    <scope>NUCLEOTIDE SEQUENCE</scope>
</reference>
<evidence type="ECO:0000256" key="1">
    <source>
        <dbReference type="ARBA" id="ARBA00001933"/>
    </source>
</evidence>